<dbReference type="PANTHER" id="PTHR33221">
    <property type="entry name" value="WINGED HELIX-TURN-HELIX TRANSCRIPTIONAL REGULATOR, RRF2 FAMILY"/>
    <property type="match status" value="1"/>
</dbReference>
<name>A0ABS6BGP0_9SPHN</name>
<dbReference type="InterPro" id="IPR030489">
    <property type="entry name" value="TR_Rrf2-type_CS"/>
</dbReference>
<dbReference type="RefSeq" id="WP_216318634.1">
    <property type="nucleotide sequence ID" value="NZ_JAHKRT010000001.1"/>
</dbReference>
<keyword evidence="1" id="KW-0238">DNA-binding</keyword>
<dbReference type="Pfam" id="PF02082">
    <property type="entry name" value="Rrf2"/>
    <property type="match status" value="1"/>
</dbReference>
<organism evidence="2 3">
    <name type="scientific">Sphingomonas quercus</name>
    <dbReference type="NCBI Taxonomy" id="2842451"/>
    <lineage>
        <taxon>Bacteria</taxon>
        <taxon>Pseudomonadati</taxon>
        <taxon>Pseudomonadota</taxon>
        <taxon>Alphaproteobacteria</taxon>
        <taxon>Sphingomonadales</taxon>
        <taxon>Sphingomonadaceae</taxon>
        <taxon>Sphingomonas</taxon>
    </lineage>
</organism>
<reference evidence="2 3" key="1">
    <citation type="submission" date="2021-06" db="EMBL/GenBank/DDBJ databases">
        <title>Sphingomonas sp. XMGL2, whole genome shotgun sequencing project.</title>
        <authorList>
            <person name="Zhao G."/>
            <person name="Shen L."/>
        </authorList>
    </citation>
    <scope>NUCLEOTIDE SEQUENCE [LARGE SCALE GENOMIC DNA]</scope>
    <source>
        <strain evidence="2 3">XMGL2</strain>
    </source>
</reference>
<accession>A0ABS6BGP0</accession>
<proteinExistence type="predicted"/>
<comment type="caution">
    <text evidence="2">The sequence shown here is derived from an EMBL/GenBank/DDBJ whole genome shotgun (WGS) entry which is preliminary data.</text>
</comment>
<protein>
    <submittedName>
        <fullName evidence="2">Rrf2 family transcriptional regulator</fullName>
    </submittedName>
</protein>
<dbReference type="NCBIfam" id="TIGR00738">
    <property type="entry name" value="rrf2_super"/>
    <property type="match status" value="1"/>
</dbReference>
<sequence>MKLTLFTDYSMRVLIHLGGRPERLCSIAEIARTHAISQNHLMKVVNQLVRAGYVESVRGRFGGIRLGRPPEEINIGALVRHTEDGFCLVDCGNCVIAPACGLTSVLKEALAAFLAVFDRYTLADLLTRRDDIARLLMASAPA</sequence>
<evidence type="ECO:0000256" key="1">
    <source>
        <dbReference type="ARBA" id="ARBA00023125"/>
    </source>
</evidence>
<evidence type="ECO:0000313" key="2">
    <source>
        <dbReference type="EMBL" id="MBU3076434.1"/>
    </source>
</evidence>
<dbReference type="Proteomes" id="UP000776276">
    <property type="component" value="Unassembled WGS sequence"/>
</dbReference>
<dbReference type="PANTHER" id="PTHR33221:SF4">
    <property type="entry name" value="HTH-TYPE TRANSCRIPTIONAL REPRESSOR NSRR"/>
    <property type="match status" value="1"/>
</dbReference>
<dbReference type="PROSITE" id="PS01332">
    <property type="entry name" value="HTH_RRF2_1"/>
    <property type="match status" value="1"/>
</dbReference>
<dbReference type="PROSITE" id="PS51197">
    <property type="entry name" value="HTH_RRF2_2"/>
    <property type="match status" value="1"/>
</dbReference>
<dbReference type="InterPro" id="IPR000944">
    <property type="entry name" value="Tscrpt_reg_Rrf2"/>
</dbReference>
<evidence type="ECO:0000313" key="3">
    <source>
        <dbReference type="Proteomes" id="UP000776276"/>
    </source>
</evidence>
<dbReference type="EMBL" id="JAHKRT010000001">
    <property type="protein sequence ID" value="MBU3076434.1"/>
    <property type="molecule type" value="Genomic_DNA"/>
</dbReference>
<keyword evidence="3" id="KW-1185">Reference proteome</keyword>
<gene>
    <name evidence="2" type="ORF">KOF26_01040</name>
</gene>